<accession>A0A2I1N9V4</accession>
<evidence type="ECO:0000256" key="3">
    <source>
        <dbReference type="ARBA" id="ARBA00022729"/>
    </source>
</evidence>
<feature type="chain" id="PRO_5014162751" description="Solute-binding protein family 3/N-terminal domain-containing protein" evidence="5">
    <location>
        <begin position="18"/>
        <end position="271"/>
    </location>
</feature>
<proteinExistence type="inferred from homology"/>
<dbReference type="SUPFAM" id="SSF53850">
    <property type="entry name" value="Periplasmic binding protein-like II"/>
    <property type="match status" value="1"/>
</dbReference>
<feature type="domain" description="Solute-binding protein family 3/N-terminal" evidence="6">
    <location>
        <begin position="28"/>
        <end position="250"/>
    </location>
</feature>
<dbReference type="RefSeq" id="WP_101637206.1">
    <property type="nucleotide sequence ID" value="NZ_CAKZWX010000037.1"/>
</dbReference>
<evidence type="ECO:0000256" key="1">
    <source>
        <dbReference type="ARBA" id="ARBA00010333"/>
    </source>
</evidence>
<dbReference type="Pfam" id="PF00497">
    <property type="entry name" value="SBP_bac_3"/>
    <property type="match status" value="1"/>
</dbReference>
<dbReference type="InterPro" id="IPR018313">
    <property type="entry name" value="SBP_3_CS"/>
</dbReference>
<dbReference type="Gene3D" id="3.40.190.10">
    <property type="entry name" value="Periplasmic binding protein-like II"/>
    <property type="match status" value="2"/>
</dbReference>
<keyword evidence="3 5" id="KW-0732">Signal</keyword>
<dbReference type="GO" id="GO:0006865">
    <property type="term" value="P:amino acid transport"/>
    <property type="evidence" value="ECO:0007669"/>
    <property type="project" value="TreeGrafter"/>
</dbReference>
<dbReference type="PROSITE" id="PS01039">
    <property type="entry name" value="SBP_BACTERIAL_3"/>
    <property type="match status" value="1"/>
</dbReference>
<protein>
    <recommendedName>
        <fullName evidence="6">Solute-binding protein family 3/N-terminal domain-containing protein</fullName>
    </recommendedName>
</protein>
<evidence type="ECO:0000256" key="2">
    <source>
        <dbReference type="ARBA" id="ARBA00022448"/>
    </source>
</evidence>
<comment type="similarity">
    <text evidence="1 4">Belongs to the bacterial solute-binding protein 3 family.</text>
</comment>
<dbReference type="InterPro" id="IPR051455">
    <property type="entry name" value="Bact_solute-bind_prot3"/>
</dbReference>
<dbReference type="GO" id="GO:0005576">
    <property type="term" value="C:extracellular region"/>
    <property type="evidence" value="ECO:0007669"/>
    <property type="project" value="TreeGrafter"/>
</dbReference>
<reference evidence="7 8" key="1">
    <citation type="submission" date="2017-12" db="EMBL/GenBank/DDBJ databases">
        <title>Phylogenetic diversity of female urinary microbiome.</title>
        <authorList>
            <person name="Thomas-White K."/>
            <person name="Wolfe A.J."/>
        </authorList>
    </citation>
    <scope>NUCLEOTIDE SEQUENCE [LARGE SCALE GENOMIC DNA]</scope>
    <source>
        <strain evidence="7 8">UMB0112</strain>
    </source>
</reference>
<name>A0A2I1N9V4_9BACT</name>
<evidence type="ECO:0000313" key="7">
    <source>
        <dbReference type="EMBL" id="PKZ29141.1"/>
    </source>
</evidence>
<sequence>MKKIAFLSLLVIAFAFGSSLDEIRKNGEIKVGVWTNQPPYSSLENGEFEGFEVDMAKAIGSSIIGNGGKVTLVGIDSGGERIKFLQDDKADIVIASFTETDERKKKVSFSLPYFAVAMGAISSKDRPLNSEKDLNYKTIVIQEGTTMEDYVKKIPGAKVIKTKGSIEAYRTLKDNKADAYIDDNLVVMAYGIVDRGYIVPKGMRNLGFNSFLGIGVKKGNDELLNAVNNEMIKLSKQGFFRKVFNETFVPFYKNEVEAKYFLLEDIYKIFG</sequence>
<feature type="signal peptide" evidence="5">
    <location>
        <begin position="1"/>
        <end position="17"/>
    </location>
</feature>
<comment type="caution">
    <text evidence="7">The sequence shown here is derived from an EMBL/GenBank/DDBJ whole genome shotgun (WGS) entry which is preliminary data.</text>
</comment>
<dbReference type="GO" id="GO:0030288">
    <property type="term" value="C:outer membrane-bounded periplasmic space"/>
    <property type="evidence" value="ECO:0007669"/>
    <property type="project" value="TreeGrafter"/>
</dbReference>
<evidence type="ECO:0000259" key="6">
    <source>
        <dbReference type="SMART" id="SM00062"/>
    </source>
</evidence>
<dbReference type="PANTHER" id="PTHR30085">
    <property type="entry name" value="AMINO ACID ABC TRANSPORTER PERMEASE"/>
    <property type="match status" value="1"/>
</dbReference>
<dbReference type="PANTHER" id="PTHR30085:SF6">
    <property type="entry name" value="ABC TRANSPORTER GLUTAMINE-BINDING PROTEIN GLNH"/>
    <property type="match status" value="1"/>
</dbReference>
<dbReference type="AlphaFoldDB" id="A0A2I1N9V4"/>
<dbReference type="SMART" id="SM00062">
    <property type="entry name" value="PBPb"/>
    <property type="match status" value="1"/>
</dbReference>
<dbReference type="EMBL" id="PKHU01000004">
    <property type="protein sequence ID" value="PKZ29141.1"/>
    <property type="molecule type" value="Genomic_DNA"/>
</dbReference>
<dbReference type="Proteomes" id="UP000234639">
    <property type="component" value="Unassembled WGS sequence"/>
</dbReference>
<evidence type="ECO:0000256" key="5">
    <source>
        <dbReference type="SAM" id="SignalP"/>
    </source>
</evidence>
<organism evidence="7 8">
    <name type="scientific">Campylobacter ureolyticus</name>
    <dbReference type="NCBI Taxonomy" id="827"/>
    <lineage>
        <taxon>Bacteria</taxon>
        <taxon>Pseudomonadati</taxon>
        <taxon>Campylobacterota</taxon>
        <taxon>Epsilonproteobacteria</taxon>
        <taxon>Campylobacterales</taxon>
        <taxon>Campylobacteraceae</taxon>
        <taxon>Campylobacter</taxon>
    </lineage>
</organism>
<keyword evidence="2" id="KW-0813">Transport</keyword>
<dbReference type="InterPro" id="IPR001638">
    <property type="entry name" value="Solute-binding_3/MltF_N"/>
</dbReference>
<gene>
    <name evidence="7" type="ORF">CYJ41_04705</name>
</gene>
<evidence type="ECO:0000313" key="8">
    <source>
        <dbReference type="Proteomes" id="UP000234639"/>
    </source>
</evidence>
<evidence type="ECO:0000256" key="4">
    <source>
        <dbReference type="RuleBase" id="RU003744"/>
    </source>
</evidence>